<organism evidence="1">
    <name type="scientific">Anguilla anguilla</name>
    <name type="common">European freshwater eel</name>
    <name type="synonym">Muraena anguilla</name>
    <dbReference type="NCBI Taxonomy" id="7936"/>
    <lineage>
        <taxon>Eukaryota</taxon>
        <taxon>Metazoa</taxon>
        <taxon>Chordata</taxon>
        <taxon>Craniata</taxon>
        <taxon>Vertebrata</taxon>
        <taxon>Euteleostomi</taxon>
        <taxon>Actinopterygii</taxon>
        <taxon>Neopterygii</taxon>
        <taxon>Teleostei</taxon>
        <taxon>Anguilliformes</taxon>
        <taxon>Anguillidae</taxon>
        <taxon>Anguilla</taxon>
    </lineage>
</organism>
<protein>
    <submittedName>
        <fullName evidence="1">Uncharacterized protein</fullName>
    </submittedName>
</protein>
<proteinExistence type="predicted"/>
<evidence type="ECO:0000313" key="1">
    <source>
        <dbReference type="EMBL" id="JAH85829.1"/>
    </source>
</evidence>
<sequence>MCTYLFFFLVNTAFRHNLNHNVTPLTHTKIAIDTVNKQKVQKSLNSLKTKYYTYIFKAHYIKQTFS</sequence>
<name>A0A0E9W633_ANGAN</name>
<reference evidence="1" key="2">
    <citation type="journal article" date="2015" name="Fish Shellfish Immunol.">
        <title>Early steps in the European eel (Anguilla anguilla)-Vibrio vulnificus interaction in the gills: Role of the RtxA13 toxin.</title>
        <authorList>
            <person name="Callol A."/>
            <person name="Pajuelo D."/>
            <person name="Ebbesson L."/>
            <person name="Teles M."/>
            <person name="MacKenzie S."/>
            <person name="Amaro C."/>
        </authorList>
    </citation>
    <scope>NUCLEOTIDE SEQUENCE</scope>
</reference>
<accession>A0A0E9W633</accession>
<dbReference type="EMBL" id="GBXM01022748">
    <property type="protein sequence ID" value="JAH85829.1"/>
    <property type="molecule type" value="Transcribed_RNA"/>
</dbReference>
<dbReference type="AlphaFoldDB" id="A0A0E9W633"/>
<reference evidence="1" key="1">
    <citation type="submission" date="2014-11" db="EMBL/GenBank/DDBJ databases">
        <authorList>
            <person name="Amaro Gonzalez C."/>
        </authorList>
    </citation>
    <scope>NUCLEOTIDE SEQUENCE</scope>
</reference>